<dbReference type="HOGENOM" id="CLU_209829_0_0_6"/>
<name>V9V6G0_9PSED</name>
<proteinExistence type="predicted"/>
<reference evidence="1 2" key="1">
    <citation type="submission" date="2013-12" db="EMBL/GenBank/DDBJ databases">
        <title>Complete Genomes of Pseudomonas monteilii SB3078 and SB3101, two Benzene, Toluene and Ethylbenzene Degrading Bacteria used for Bioaugmentation.</title>
        <authorList>
            <person name="Dueholm M.S."/>
            <person name="Albertsen M."/>
            <person name="D'Imperio S."/>
            <person name="Tale V.P."/>
            <person name="Lewis D."/>
            <person name="Nilsen P.H."/>
            <person name="Nielsen J.L."/>
        </authorList>
    </citation>
    <scope>NUCLEOTIDE SEQUENCE [LARGE SCALE GENOMIC DNA]</scope>
    <source>
        <strain evidence="1 2">SB3101</strain>
    </source>
</reference>
<evidence type="ECO:0000313" key="1">
    <source>
        <dbReference type="EMBL" id="AHC91124.1"/>
    </source>
</evidence>
<dbReference type="Proteomes" id="UP000018660">
    <property type="component" value="Chromosome"/>
</dbReference>
<dbReference type="RefSeq" id="WP_024087313.1">
    <property type="nucleotide sequence ID" value="NC_023076.1"/>
</dbReference>
<evidence type="ECO:0000313" key="2">
    <source>
        <dbReference type="Proteomes" id="UP000018660"/>
    </source>
</evidence>
<dbReference type="AlphaFoldDB" id="V9V6G0"/>
<sequence>MMVISARQVVAKENGSAFVPAGQPLQMGVLRWFVVITTAVFVVQMTR</sequence>
<dbReference type="KEGG" id="pmot:X970_14875"/>
<organism evidence="1 2">
    <name type="scientific">Pseudomonas monteilii SB3101</name>
    <dbReference type="NCBI Taxonomy" id="1435058"/>
    <lineage>
        <taxon>Bacteria</taxon>
        <taxon>Pseudomonadati</taxon>
        <taxon>Pseudomonadota</taxon>
        <taxon>Gammaproteobacteria</taxon>
        <taxon>Pseudomonadales</taxon>
        <taxon>Pseudomonadaceae</taxon>
        <taxon>Pseudomonas</taxon>
    </lineage>
</organism>
<dbReference type="PATRIC" id="fig|1435058.3.peg.2905"/>
<gene>
    <name evidence="1" type="ORF">X970_14875</name>
</gene>
<accession>V9V6G0</accession>
<protein>
    <submittedName>
        <fullName evidence="1">Uncharacterized protein</fullName>
    </submittedName>
</protein>
<dbReference type="EMBL" id="CP006979">
    <property type="protein sequence ID" value="AHC91124.1"/>
    <property type="molecule type" value="Genomic_DNA"/>
</dbReference>